<reference evidence="2" key="1">
    <citation type="journal article" date="2014" name="Front. Microbiol.">
        <title>High frequency of phylogenetically diverse reductive dehalogenase-homologous genes in deep subseafloor sedimentary metagenomes.</title>
        <authorList>
            <person name="Kawai M."/>
            <person name="Futagami T."/>
            <person name="Toyoda A."/>
            <person name="Takaki Y."/>
            <person name="Nishi S."/>
            <person name="Hori S."/>
            <person name="Arai W."/>
            <person name="Tsubouchi T."/>
            <person name="Morono Y."/>
            <person name="Uchiyama I."/>
            <person name="Ito T."/>
            <person name="Fujiyama A."/>
            <person name="Inagaki F."/>
            <person name="Takami H."/>
        </authorList>
    </citation>
    <scope>NUCLEOTIDE SEQUENCE</scope>
    <source>
        <strain evidence="2">Expedition CK06-06</strain>
    </source>
</reference>
<evidence type="ECO:0000256" key="1">
    <source>
        <dbReference type="SAM" id="Phobius"/>
    </source>
</evidence>
<accession>X1E4L1</accession>
<name>X1E4L1_9ZZZZ</name>
<protein>
    <submittedName>
        <fullName evidence="2">Uncharacterized protein</fullName>
    </submittedName>
</protein>
<evidence type="ECO:0000313" key="2">
    <source>
        <dbReference type="EMBL" id="GAH03598.1"/>
    </source>
</evidence>
<feature type="transmembrane region" description="Helical" evidence="1">
    <location>
        <begin position="82"/>
        <end position="99"/>
    </location>
</feature>
<comment type="caution">
    <text evidence="2">The sequence shown here is derived from an EMBL/GenBank/DDBJ whole genome shotgun (WGS) entry which is preliminary data.</text>
</comment>
<proteinExistence type="predicted"/>
<gene>
    <name evidence="2" type="ORF">S01H4_48008</name>
</gene>
<dbReference type="EMBL" id="BART01027019">
    <property type="protein sequence ID" value="GAH03598.1"/>
    <property type="molecule type" value="Genomic_DNA"/>
</dbReference>
<dbReference type="AlphaFoldDB" id="X1E4L1"/>
<feature type="transmembrane region" description="Helical" evidence="1">
    <location>
        <begin position="7"/>
        <end position="30"/>
    </location>
</feature>
<organism evidence="2">
    <name type="scientific">marine sediment metagenome</name>
    <dbReference type="NCBI Taxonomy" id="412755"/>
    <lineage>
        <taxon>unclassified sequences</taxon>
        <taxon>metagenomes</taxon>
        <taxon>ecological metagenomes</taxon>
    </lineage>
</organism>
<feature type="transmembrane region" description="Helical" evidence="1">
    <location>
        <begin position="119"/>
        <end position="139"/>
    </location>
</feature>
<feature type="transmembrane region" description="Helical" evidence="1">
    <location>
        <begin position="50"/>
        <end position="70"/>
    </location>
</feature>
<keyword evidence="1" id="KW-1133">Transmembrane helix</keyword>
<sequence>MKMLNTFFQICIYFCIITLVFTLAINVVSAWNLFVTVDSGIQTAEQSDNILAVITGFSGGMEIIWTFILTIGGISSIIVAKFLQNSSIIGVWLLSSVMWTSYFKTVTVVDINNWIPSDIILIFTTAILFIWVAAIIGMLSRSG</sequence>
<keyword evidence="1" id="KW-0812">Transmembrane</keyword>
<keyword evidence="1" id="KW-0472">Membrane</keyword>